<dbReference type="GO" id="GO:0005737">
    <property type="term" value="C:cytoplasm"/>
    <property type="evidence" value="ECO:0007669"/>
    <property type="project" value="TreeGrafter"/>
</dbReference>
<dbReference type="GO" id="GO:0046872">
    <property type="term" value="F:metal ion binding"/>
    <property type="evidence" value="ECO:0007669"/>
    <property type="project" value="UniProtKB-KW"/>
</dbReference>
<sequence length="245" mass="25764">MSDFALGTFALLDSATAVELVGFAGFDFVVVDTEHSAATAPFGASLLTMLRAATAGGIPAYVRVRANDPAMIATALDLGCAGVIVPGISSAAEMRDAVAAATWQPRGSRGAAPFGRMHRYGFTPLDLERDTRTPLIGPLIENEAAFSALDEIAAVDGIGWLWFGHFDLAVSLGKRAPLEPDDEIEAMRDRLHEVARARGIPAAAFTWNGATAVQLARRGARYVAVSADISLLANALRTVRADAGR</sequence>
<dbReference type="InterPro" id="IPR050251">
    <property type="entry name" value="HpcH-HpaI_aldolase"/>
</dbReference>
<evidence type="ECO:0000313" key="6">
    <source>
        <dbReference type="Proteomes" id="UP001317532"/>
    </source>
</evidence>
<dbReference type="InterPro" id="IPR015813">
    <property type="entry name" value="Pyrv/PenolPyrv_kinase-like_dom"/>
</dbReference>
<dbReference type="PANTHER" id="PTHR30502">
    <property type="entry name" value="2-KETO-3-DEOXY-L-RHAMNONATE ALDOLASE"/>
    <property type="match status" value="1"/>
</dbReference>
<dbReference type="PANTHER" id="PTHR30502:SF0">
    <property type="entry name" value="PHOSPHOENOLPYRUVATE CARBOXYLASE FAMILY PROTEIN"/>
    <property type="match status" value="1"/>
</dbReference>
<dbReference type="Pfam" id="PF03328">
    <property type="entry name" value="HpcH_HpaI"/>
    <property type="match status" value="1"/>
</dbReference>
<organism evidence="5 6">
    <name type="scientific">Vulcanimicrobium alpinum</name>
    <dbReference type="NCBI Taxonomy" id="3016050"/>
    <lineage>
        <taxon>Bacteria</taxon>
        <taxon>Bacillati</taxon>
        <taxon>Vulcanimicrobiota</taxon>
        <taxon>Vulcanimicrobiia</taxon>
        <taxon>Vulcanimicrobiales</taxon>
        <taxon>Vulcanimicrobiaceae</taxon>
        <taxon>Vulcanimicrobium</taxon>
    </lineage>
</organism>
<dbReference type="AlphaFoldDB" id="A0AAN1XX25"/>
<evidence type="ECO:0000256" key="2">
    <source>
        <dbReference type="ARBA" id="ARBA00022723"/>
    </source>
</evidence>
<dbReference type="InterPro" id="IPR005000">
    <property type="entry name" value="Aldolase/citrate-lyase_domain"/>
</dbReference>
<dbReference type="RefSeq" id="WP_317994195.1">
    <property type="nucleotide sequence ID" value="NZ_AP025523.1"/>
</dbReference>
<evidence type="ECO:0000256" key="3">
    <source>
        <dbReference type="ARBA" id="ARBA00023239"/>
    </source>
</evidence>
<keyword evidence="6" id="KW-1185">Reference proteome</keyword>
<reference evidence="5 6" key="1">
    <citation type="journal article" date="2022" name="ISME Commun">
        <title>Vulcanimicrobium alpinus gen. nov. sp. nov., the first cultivated representative of the candidate phylum 'Eremiobacterota', is a metabolically versatile aerobic anoxygenic phototroph.</title>
        <authorList>
            <person name="Yabe S."/>
            <person name="Muto K."/>
            <person name="Abe K."/>
            <person name="Yokota A."/>
            <person name="Staudigel H."/>
            <person name="Tebo B.M."/>
        </authorList>
    </citation>
    <scope>NUCLEOTIDE SEQUENCE [LARGE SCALE GENOMIC DNA]</scope>
    <source>
        <strain evidence="5 6">WC8-2</strain>
    </source>
</reference>
<name>A0AAN1XX25_UNVUL</name>
<proteinExistence type="inferred from homology"/>
<keyword evidence="3" id="KW-0456">Lyase</keyword>
<comment type="similarity">
    <text evidence="1">Belongs to the HpcH/HpaI aldolase family.</text>
</comment>
<accession>A0AAN1XX25</accession>
<dbReference type="EMBL" id="AP025523">
    <property type="protein sequence ID" value="BDE06535.1"/>
    <property type="molecule type" value="Genomic_DNA"/>
</dbReference>
<protein>
    <submittedName>
        <fullName evidence="5">Aldolase</fullName>
    </submittedName>
</protein>
<feature type="domain" description="HpcH/HpaI aldolase/citrate lyase" evidence="4">
    <location>
        <begin position="7"/>
        <end position="235"/>
    </location>
</feature>
<dbReference type="InterPro" id="IPR040442">
    <property type="entry name" value="Pyrv_kinase-like_dom_sf"/>
</dbReference>
<dbReference type="Gene3D" id="3.20.20.60">
    <property type="entry name" value="Phosphoenolpyruvate-binding domains"/>
    <property type="match status" value="1"/>
</dbReference>
<evidence type="ECO:0000256" key="1">
    <source>
        <dbReference type="ARBA" id="ARBA00005568"/>
    </source>
</evidence>
<dbReference type="Proteomes" id="UP001317532">
    <property type="component" value="Chromosome"/>
</dbReference>
<dbReference type="GO" id="GO:0016832">
    <property type="term" value="F:aldehyde-lyase activity"/>
    <property type="evidence" value="ECO:0007669"/>
    <property type="project" value="TreeGrafter"/>
</dbReference>
<keyword evidence="2" id="KW-0479">Metal-binding</keyword>
<dbReference type="SUPFAM" id="SSF51621">
    <property type="entry name" value="Phosphoenolpyruvate/pyruvate domain"/>
    <property type="match status" value="1"/>
</dbReference>
<evidence type="ECO:0000313" key="5">
    <source>
        <dbReference type="EMBL" id="BDE06535.1"/>
    </source>
</evidence>
<dbReference type="KEGG" id="vab:WPS_18110"/>
<gene>
    <name evidence="5" type="ORF">WPS_18110</name>
</gene>
<evidence type="ECO:0000259" key="4">
    <source>
        <dbReference type="Pfam" id="PF03328"/>
    </source>
</evidence>